<dbReference type="GO" id="GO:0005634">
    <property type="term" value="C:nucleus"/>
    <property type="evidence" value="ECO:0007669"/>
    <property type="project" value="TreeGrafter"/>
</dbReference>
<evidence type="ECO:0000313" key="4">
    <source>
        <dbReference type="EnsemblMetazoa" id="CapteP179110"/>
    </source>
</evidence>
<reference evidence="4" key="3">
    <citation type="submission" date="2015-06" db="UniProtKB">
        <authorList>
            <consortium name="EnsemblMetazoa"/>
        </authorList>
    </citation>
    <scope>IDENTIFICATION</scope>
</reference>
<evidence type="ECO:0008006" key="6">
    <source>
        <dbReference type="Google" id="ProtNLM"/>
    </source>
</evidence>
<gene>
    <name evidence="3" type="ORF">CAPTEDRAFT_179110</name>
</gene>
<dbReference type="EMBL" id="KB298038">
    <property type="protein sequence ID" value="ELU09699.1"/>
    <property type="molecule type" value="Genomic_DNA"/>
</dbReference>
<proteinExistence type="predicted"/>
<feature type="transmembrane region" description="Helical" evidence="2">
    <location>
        <begin position="12"/>
        <end position="33"/>
    </location>
</feature>
<evidence type="ECO:0000256" key="1">
    <source>
        <dbReference type="SAM" id="MobiDB-lite"/>
    </source>
</evidence>
<dbReference type="STRING" id="283909.R7UT60"/>
<dbReference type="AlphaFoldDB" id="R7UT60"/>
<organism evidence="3">
    <name type="scientific">Capitella teleta</name>
    <name type="common">Polychaete worm</name>
    <dbReference type="NCBI Taxonomy" id="283909"/>
    <lineage>
        <taxon>Eukaryota</taxon>
        <taxon>Metazoa</taxon>
        <taxon>Spiralia</taxon>
        <taxon>Lophotrochozoa</taxon>
        <taxon>Annelida</taxon>
        <taxon>Polychaeta</taxon>
        <taxon>Sedentaria</taxon>
        <taxon>Scolecida</taxon>
        <taxon>Capitellidae</taxon>
        <taxon>Capitella</taxon>
    </lineage>
</organism>
<dbReference type="PANTHER" id="PTHR15949:SF3">
    <property type="entry name" value="TESTIS-EXPRESSED PROTEIN 264"/>
    <property type="match status" value="1"/>
</dbReference>
<dbReference type="Proteomes" id="UP000014760">
    <property type="component" value="Unassembled WGS sequence"/>
</dbReference>
<reference evidence="5" key="1">
    <citation type="submission" date="2012-12" db="EMBL/GenBank/DDBJ databases">
        <authorList>
            <person name="Hellsten U."/>
            <person name="Grimwood J."/>
            <person name="Chapman J.A."/>
            <person name="Shapiro H."/>
            <person name="Aerts A."/>
            <person name="Otillar R.P."/>
            <person name="Terry A.Y."/>
            <person name="Boore J.L."/>
            <person name="Simakov O."/>
            <person name="Marletaz F."/>
            <person name="Cho S.-J."/>
            <person name="Edsinger-Gonzales E."/>
            <person name="Havlak P."/>
            <person name="Kuo D.-H."/>
            <person name="Larsson T."/>
            <person name="Lv J."/>
            <person name="Arendt D."/>
            <person name="Savage R."/>
            <person name="Osoegawa K."/>
            <person name="de Jong P."/>
            <person name="Lindberg D.R."/>
            <person name="Seaver E.C."/>
            <person name="Weisblat D.A."/>
            <person name="Putnam N.H."/>
            <person name="Grigoriev I.V."/>
            <person name="Rokhsar D.S."/>
        </authorList>
    </citation>
    <scope>NUCLEOTIDE SEQUENCE</scope>
    <source>
        <strain evidence="5">I ESC-2004</strain>
    </source>
</reference>
<dbReference type="InterPro" id="IPR011256">
    <property type="entry name" value="Reg_factor_effector_dom_sf"/>
</dbReference>
<evidence type="ECO:0000313" key="3">
    <source>
        <dbReference type="EMBL" id="ELU09699.1"/>
    </source>
</evidence>
<sequence length="282" mass="30933">MEFFDLDTPTILIIGIVILSVLLLGTIIVAVIYSGLLYNIQVRTGTPPIKNFKGVYKFGRGPYSDSGAIFSDVVSISPKSKTFGVYYDDPKAVESKDLRWAVGCVTAEGKDSPDDDLVKSFTDKGFKEISFPAVANVVKTEFPYRSPLSIFIGVFRVYPQLSAFVKERSLCAHPMIEIYSNDTIHYMSPLCMQDDFYVPEASSEFSEILNHSSDEDTNSAVDSVCSDAPSEGAQSELISNSTEDGLAEGLKQRVRAKSEKPKVDPSIVAARHAAMKENTPNI</sequence>
<keyword evidence="5" id="KW-1185">Reference proteome</keyword>
<keyword evidence="2" id="KW-1133">Transmembrane helix</keyword>
<feature type="compositionally biased region" description="Polar residues" evidence="1">
    <location>
        <begin position="232"/>
        <end position="243"/>
    </location>
</feature>
<dbReference type="PANTHER" id="PTHR15949">
    <property type="entry name" value="TESTIS-EXPRESSED PROTEIN 264"/>
    <property type="match status" value="1"/>
</dbReference>
<reference evidence="3 5" key="2">
    <citation type="journal article" date="2013" name="Nature">
        <title>Insights into bilaterian evolution from three spiralian genomes.</title>
        <authorList>
            <person name="Simakov O."/>
            <person name="Marletaz F."/>
            <person name="Cho S.J."/>
            <person name="Edsinger-Gonzales E."/>
            <person name="Havlak P."/>
            <person name="Hellsten U."/>
            <person name="Kuo D.H."/>
            <person name="Larsson T."/>
            <person name="Lv J."/>
            <person name="Arendt D."/>
            <person name="Savage R."/>
            <person name="Osoegawa K."/>
            <person name="de Jong P."/>
            <person name="Grimwood J."/>
            <person name="Chapman J.A."/>
            <person name="Shapiro H."/>
            <person name="Aerts A."/>
            <person name="Otillar R.P."/>
            <person name="Terry A.Y."/>
            <person name="Boore J.L."/>
            <person name="Grigoriev I.V."/>
            <person name="Lindberg D.R."/>
            <person name="Seaver E.C."/>
            <person name="Weisblat D.A."/>
            <person name="Putnam N.H."/>
            <person name="Rokhsar D.S."/>
        </authorList>
    </citation>
    <scope>NUCLEOTIDE SEQUENCE</scope>
    <source>
        <strain evidence="3 5">I ESC-2004</strain>
    </source>
</reference>
<dbReference type="GO" id="GO:0005657">
    <property type="term" value="C:replication fork"/>
    <property type="evidence" value="ECO:0007669"/>
    <property type="project" value="TreeGrafter"/>
</dbReference>
<evidence type="ECO:0000256" key="2">
    <source>
        <dbReference type="SAM" id="Phobius"/>
    </source>
</evidence>
<dbReference type="OrthoDB" id="2140079at2759"/>
<dbReference type="GO" id="GO:0000421">
    <property type="term" value="C:autophagosome membrane"/>
    <property type="evidence" value="ECO:0007669"/>
    <property type="project" value="TreeGrafter"/>
</dbReference>
<name>R7UT60_CAPTE</name>
<dbReference type="GO" id="GO:0106300">
    <property type="term" value="P:protein-DNA covalent cross-linking repair"/>
    <property type="evidence" value="ECO:0007669"/>
    <property type="project" value="TreeGrafter"/>
</dbReference>
<keyword evidence="2" id="KW-0812">Transmembrane</keyword>
<dbReference type="GO" id="GO:0061709">
    <property type="term" value="P:reticulophagy"/>
    <property type="evidence" value="ECO:0007669"/>
    <property type="project" value="TreeGrafter"/>
</dbReference>
<evidence type="ECO:0000313" key="5">
    <source>
        <dbReference type="Proteomes" id="UP000014760"/>
    </source>
</evidence>
<protein>
    <recommendedName>
        <fullName evidence="6">Testis-expressed sequence 264 protein</fullName>
    </recommendedName>
</protein>
<dbReference type="OMA" id="GPYKECG"/>
<dbReference type="EnsemblMetazoa" id="CapteT179110">
    <property type="protein sequence ID" value="CapteP179110"/>
    <property type="gene ID" value="CapteG179110"/>
</dbReference>
<accession>R7UT60</accession>
<dbReference type="Gene3D" id="3.20.80.10">
    <property type="entry name" value="Regulatory factor, effector binding domain"/>
    <property type="match status" value="1"/>
</dbReference>
<dbReference type="GO" id="GO:0005789">
    <property type="term" value="C:endoplasmic reticulum membrane"/>
    <property type="evidence" value="ECO:0007669"/>
    <property type="project" value="TreeGrafter"/>
</dbReference>
<feature type="region of interest" description="Disordered" evidence="1">
    <location>
        <begin position="211"/>
        <end position="245"/>
    </location>
</feature>
<dbReference type="EMBL" id="AMQN01006313">
    <property type="status" value="NOT_ANNOTATED_CDS"/>
    <property type="molecule type" value="Genomic_DNA"/>
</dbReference>
<dbReference type="HOGENOM" id="CLU_077435_0_0_1"/>
<keyword evidence="2" id="KW-0472">Membrane</keyword>